<dbReference type="PANTHER" id="PTHR47429:SF2">
    <property type="entry name" value="PROTEIN TWIN LOV 1"/>
    <property type="match status" value="1"/>
</dbReference>
<sequence length="524" mass="56899">MAFVLICPEKSLQLGTDEVLHREGNEQFIAEFLAAAQLGGPSSRKVMASLPGGGIAVDAQGALPKIAQEGPFVCAITGSIQNYAYLVKKYLQEELGLPANVTLEAIKERSPITETVLLCKMYSLLGTGMLSKLRGHFSFCLYDSITVRVLAARDPSGAVPLYESHLDNGALIMTSSKALVGNLECSPIVEIQPGNYKYGWRAPARKYTNPETVVKSTAQVASRAALAALTGIAKKSPSTPAASTRRASFDATRVDIKKSAEEIRRQSMDCHKMNSRADEHGWWRSKDDIPNSEGSSRASSSSDTNRKSNRQNRKSSRKQGTKEENTAKTYITKEDKMQVAEEFINQLGGAFFEDSASVRMLRSLLYCSPCSLAVTDALRKDHPIVFVNSSFESQTGYKSADILGKNCRFMQTLPTGDRVPSRSSRSIHRALAAGQSISTRILNYKKDGTAMWNNLSVVPLRNSDGIITHHVGMQTFSDVNAPLRESVQPSLGGTHRGIVRSRSCSDVLSMTGGQATSVAASIAF</sequence>
<keyword evidence="1" id="KW-0600">Photoreceptor protein</keyword>
<dbReference type="InterPro" id="IPR017932">
    <property type="entry name" value="GATase_2_dom"/>
</dbReference>
<organism evidence="8">
    <name type="scientific">Codium fragile</name>
    <name type="common">Dead man's fingers</name>
    <name type="synonym">Green alga</name>
    <dbReference type="NCBI Taxonomy" id="3133"/>
    <lineage>
        <taxon>Eukaryota</taxon>
        <taxon>Viridiplantae</taxon>
        <taxon>Chlorophyta</taxon>
        <taxon>core chlorophytes</taxon>
        <taxon>Ulvophyceae</taxon>
        <taxon>TCBD clade</taxon>
        <taxon>Bryopsidales</taxon>
        <taxon>Bryopsidineae</taxon>
        <taxon>Codiaceae</taxon>
        <taxon>Codium</taxon>
    </lineage>
</organism>
<evidence type="ECO:0000256" key="4">
    <source>
        <dbReference type="ARBA" id="ARBA00022643"/>
    </source>
</evidence>
<dbReference type="SUPFAM" id="SSF56235">
    <property type="entry name" value="N-terminal nucleophile aminohydrolases (Ntn hydrolases)"/>
    <property type="match status" value="1"/>
</dbReference>
<protein>
    <submittedName>
        <fullName evidence="8">Putative LOV domain-containing protein</fullName>
    </submittedName>
</protein>
<evidence type="ECO:0000259" key="7">
    <source>
        <dbReference type="PROSITE" id="PS50112"/>
    </source>
</evidence>
<dbReference type="NCBIfam" id="TIGR00229">
    <property type="entry name" value="sensory_box"/>
    <property type="match status" value="1"/>
</dbReference>
<keyword evidence="5" id="KW-0157">Chromophore</keyword>
<dbReference type="CDD" id="cd00130">
    <property type="entry name" value="PAS"/>
    <property type="match status" value="1"/>
</dbReference>
<dbReference type="AlphaFoldDB" id="A0A126WXF0"/>
<keyword evidence="4" id="KW-0288">FMN</keyword>
<dbReference type="InterPro" id="IPR035965">
    <property type="entry name" value="PAS-like_dom_sf"/>
</dbReference>
<dbReference type="Gene3D" id="3.60.20.10">
    <property type="entry name" value="Glutamine Phosphoribosylpyrophosphate, subunit 1, domain 1"/>
    <property type="match status" value="1"/>
</dbReference>
<dbReference type="PANTHER" id="PTHR47429">
    <property type="entry name" value="PROTEIN TWIN LOV 1"/>
    <property type="match status" value="1"/>
</dbReference>
<dbReference type="Pfam" id="PF13426">
    <property type="entry name" value="PAS_9"/>
    <property type="match status" value="1"/>
</dbReference>
<dbReference type="GO" id="GO:0005634">
    <property type="term" value="C:nucleus"/>
    <property type="evidence" value="ECO:0007669"/>
    <property type="project" value="TreeGrafter"/>
</dbReference>
<feature type="compositionally biased region" description="Low complexity" evidence="6">
    <location>
        <begin position="291"/>
        <end position="303"/>
    </location>
</feature>
<feature type="compositionally biased region" description="Basic and acidic residues" evidence="6">
    <location>
        <begin position="265"/>
        <end position="289"/>
    </location>
</feature>
<feature type="region of interest" description="Disordered" evidence="6">
    <location>
        <begin position="265"/>
        <end position="330"/>
    </location>
</feature>
<dbReference type="Pfam" id="PF13537">
    <property type="entry name" value="GATase_7"/>
    <property type="match status" value="1"/>
</dbReference>
<dbReference type="InterPro" id="IPR000014">
    <property type="entry name" value="PAS"/>
</dbReference>
<dbReference type="SUPFAM" id="SSF55785">
    <property type="entry name" value="PYP-like sensor domain (PAS domain)"/>
    <property type="match status" value="1"/>
</dbReference>
<evidence type="ECO:0000313" key="8">
    <source>
        <dbReference type="EMBL" id="AML77242.1"/>
    </source>
</evidence>
<feature type="compositionally biased region" description="Basic and acidic residues" evidence="6">
    <location>
        <begin position="320"/>
        <end position="330"/>
    </location>
</feature>
<feature type="domain" description="PAS" evidence="7">
    <location>
        <begin position="357"/>
        <end position="434"/>
    </location>
</feature>
<evidence type="ECO:0000256" key="6">
    <source>
        <dbReference type="SAM" id="MobiDB-lite"/>
    </source>
</evidence>
<evidence type="ECO:0000256" key="5">
    <source>
        <dbReference type="ARBA" id="ARBA00022991"/>
    </source>
</evidence>
<keyword evidence="2" id="KW-0716">Sensory transduction</keyword>
<dbReference type="PROSITE" id="PS50112">
    <property type="entry name" value="PAS"/>
    <property type="match status" value="1"/>
</dbReference>
<evidence type="ECO:0000256" key="3">
    <source>
        <dbReference type="ARBA" id="ARBA00022630"/>
    </source>
</evidence>
<keyword evidence="3" id="KW-0285">Flavoprotein</keyword>
<dbReference type="Gene3D" id="3.30.450.20">
    <property type="entry name" value="PAS domain"/>
    <property type="match status" value="1"/>
</dbReference>
<evidence type="ECO:0000256" key="2">
    <source>
        <dbReference type="ARBA" id="ARBA00022606"/>
    </source>
</evidence>
<dbReference type="EMBL" id="KU699242">
    <property type="protein sequence ID" value="AML77242.1"/>
    <property type="molecule type" value="mRNA"/>
</dbReference>
<name>A0A126WXF0_CODFR</name>
<feature type="compositionally biased region" description="Basic residues" evidence="6">
    <location>
        <begin position="307"/>
        <end position="319"/>
    </location>
</feature>
<accession>A0A126WXF0</accession>
<keyword evidence="1" id="KW-0675">Receptor</keyword>
<reference evidence="8" key="1">
    <citation type="journal article" date="2016" name="Proc. Natl. Acad. Sci. U.S.A.">
        <title>Functional and topological diversity of LOV domain photoreceptors.</title>
        <authorList>
            <person name="Glantz S.T."/>
            <person name="Carpenter E.J."/>
            <person name="Melkonian M."/>
            <person name="Gardner K.H."/>
            <person name="Boyden E.S."/>
            <person name="Wong G.K."/>
            <person name="Chow B.Y."/>
        </authorList>
    </citation>
    <scope>NUCLEOTIDE SEQUENCE</scope>
    <source>
        <strain evidence="8">GYBH_2000799</strain>
    </source>
</reference>
<dbReference type="InterPro" id="IPR029055">
    <property type="entry name" value="Ntn_hydrolases_N"/>
</dbReference>
<proteinExistence type="evidence at transcript level"/>
<evidence type="ECO:0000256" key="1">
    <source>
        <dbReference type="ARBA" id="ARBA00022543"/>
    </source>
</evidence>
<dbReference type="GO" id="GO:0009881">
    <property type="term" value="F:photoreceptor activity"/>
    <property type="evidence" value="ECO:0007669"/>
    <property type="project" value="UniProtKB-KW"/>
</dbReference>